<evidence type="ECO:0000313" key="2">
    <source>
        <dbReference type="EMBL" id="MBP4141513.1"/>
    </source>
</evidence>
<organism evidence="2 3">
    <name type="scientific">Flavobacterium flabelliforme</name>
    <dbReference type="NCBI Taxonomy" id="2816119"/>
    <lineage>
        <taxon>Bacteria</taxon>
        <taxon>Pseudomonadati</taxon>
        <taxon>Bacteroidota</taxon>
        <taxon>Flavobacteriia</taxon>
        <taxon>Flavobacteriales</taxon>
        <taxon>Flavobacteriaceae</taxon>
        <taxon>Flavobacterium</taxon>
    </lineage>
</organism>
<accession>A0ABS5CSB2</accession>
<dbReference type="Pfam" id="PF00535">
    <property type="entry name" value="Glycos_transf_2"/>
    <property type="match status" value="1"/>
</dbReference>
<keyword evidence="3" id="KW-1185">Reference proteome</keyword>
<dbReference type="PANTHER" id="PTHR22916:SF3">
    <property type="entry name" value="UDP-GLCNAC:BETAGAL BETA-1,3-N-ACETYLGLUCOSAMINYLTRANSFERASE-LIKE PROTEIN 1"/>
    <property type="match status" value="1"/>
</dbReference>
<dbReference type="PANTHER" id="PTHR22916">
    <property type="entry name" value="GLYCOSYLTRANSFERASE"/>
    <property type="match status" value="1"/>
</dbReference>
<dbReference type="Gene3D" id="3.90.550.10">
    <property type="entry name" value="Spore Coat Polysaccharide Biosynthesis Protein SpsA, Chain A"/>
    <property type="match status" value="1"/>
</dbReference>
<proteinExistence type="predicted"/>
<evidence type="ECO:0000259" key="1">
    <source>
        <dbReference type="Pfam" id="PF00535"/>
    </source>
</evidence>
<comment type="caution">
    <text evidence="2">The sequence shown here is derived from an EMBL/GenBank/DDBJ whole genome shotgun (WGS) entry which is preliminary data.</text>
</comment>
<dbReference type="InterPro" id="IPR029044">
    <property type="entry name" value="Nucleotide-diphossugar_trans"/>
</dbReference>
<sequence>MLISVGIPIYNAESYLKLAIDSVLQQTYNDFELLLVNDGSTDKSLEIMKSYNDPRIKIINDGVNKGLIYRLNEMVQLSKGTYFVRMDADDVMFPDRIAKQLELLKSNPKIDIVYSDAVSIDKDNRILGYKESKMVRDKNDVLNGVFPIHPSVMIKKEVLLKNPYKEGFIQMEDMELWYRLVEKYHFQNLNVPLLFYREDSSNNSRKHLKMIQGKTKFSETYKIKKSKIIFSSYLKYVLYFMLEKLKKEHILLNRRFQQLTVIQKENFKKQLDSIISG</sequence>
<feature type="domain" description="Glycosyltransferase 2-like" evidence="1">
    <location>
        <begin position="4"/>
        <end position="158"/>
    </location>
</feature>
<dbReference type="Proteomes" id="UP000674217">
    <property type="component" value="Unassembled WGS sequence"/>
</dbReference>
<reference evidence="2 3" key="1">
    <citation type="submission" date="2021-03" db="EMBL/GenBank/DDBJ databases">
        <title>Flavobacterium Flabelliformis Sp. Nov. And Flavobacterium Geliluteum Sp. Nov., Two Novel Multidrug Resistant Psychrophilic Species Isolated From Antarctica.</title>
        <authorList>
            <person name="Kralova S."/>
            <person name="Busse H.J."/>
            <person name="Bezdicek M."/>
            <person name="Nykrynova M."/>
            <person name="Kroupova E."/>
            <person name="Krsek D."/>
            <person name="Sedlacek I."/>
        </authorList>
    </citation>
    <scope>NUCLEOTIDE SEQUENCE [LARGE SCALE GENOMIC DNA]</scope>
    <source>
        <strain evidence="2 3">P4023</strain>
    </source>
</reference>
<dbReference type="RefSeq" id="WP_210645579.1">
    <property type="nucleotide sequence ID" value="NZ_JAGFBU010000002.1"/>
</dbReference>
<name>A0ABS5CSB2_9FLAO</name>
<dbReference type="CDD" id="cd00761">
    <property type="entry name" value="Glyco_tranf_GTA_type"/>
    <property type="match status" value="1"/>
</dbReference>
<dbReference type="EMBL" id="JAGFBU010000002">
    <property type="protein sequence ID" value="MBP4141513.1"/>
    <property type="molecule type" value="Genomic_DNA"/>
</dbReference>
<protein>
    <submittedName>
        <fullName evidence="2">Glycosyltransferase family 2 protein</fullName>
    </submittedName>
</protein>
<gene>
    <name evidence="2" type="ORF">J3S90_06835</name>
</gene>
<dbReference type="InterPro" id="IPR001173">
    <property type="entry name" value="Glyco_trans_2-like"/>
</dbReference>
<dbReference type="SUPFAM" id="SSF53448">
    <property type="entry name" value="Nucleotide-diphospho-sugar transferases"/>
    <property type="match status" value="1"/>
</dbReference>
<evidence type="ECO:0000313" key="3">
    <source>
        <dbReference type="Proteomes" id="UP000674217"/>
    </source>
</evidence>